<dbReference type="EMBL" id="JBEVYD010000007">
    <property type="protein sequence ID" value="KAL3231381.1"/>
    <property type="molecule type" value="Genomic_DNA"/>
</dbReference>
<evidence type="ECO:0000259" key="7">
    <source>
        <dbReference type="Pfam" id="PF00291"/>
    </source>
</evidence>
<evidence type="ECO:0000313" key="9">
    <source>
        <dbReference type="Proteomes" id="UP001623330"/>
    </source>
</evidence>
<comment type="cofactor">
    <cofactor evidence="1">
        <name>pyridoxal 5'-phosphate</name>
        <dbReference type="ChEBI" id="CHEBI:597326"/>
    </cofactor>
</comment>
<dbReference type="Proteomes" id="UP001623330">
    <property type="component" value="Unassembled WGS sequence"/>
</dbReference>
<dbReference type="PROSITE" id="PS00165">
    <property type="entry name" value="DEHYDRATASE_SER_THR"/>
    <property type="match status" value="1"/>
</dbReference>
<reference evidence="8 9" key="1">
    <citation type="submission" date="2024-05" db="EMBL/GenBank/DDBJ databases">
        <title>Long read based assembly of the Candida bracarensis genome reveals expanded adhesin content.</title>
        <authorList>
            <person name="Marcet-Houben M."/>
            <person name="Ksiezopolska E."/>
            <person name="Gabaldon T."/>
        </authorList>
    </citation>
    <scope>NUCLEOTIDE SEQUENCE [LARGE SCALE GENOMIC DNA]</scope>
    <source>
        <strain evidence="8 9">CBM6</strain>
    </source>
</reference>
<comment type="catalytic activity">
    <reaction evidence="6">
        <text>L-serine = pyruvate + NH4(+)</text>
        <dbReference type="Rhea" id="RHEA:19169"/>
        <dbReference type="ChEBI" id="CHEBI:15361"/>
        <dbReference type="ChEBI" id="CHEBI:28938"/>
        <dbReference type="ChEBI" id="CHEBI:33384"/>
        <dbReference type="EC" id="4.3.1.17"/>
    </reaction>
</comment>
<dbReference type="InterPro" id="IPR001926">
    <property type="entry name" value="TrpB-like_PALP"/>
</dbReference>
<feature type="domain" description="Tryptophan synthase beta chain-like PALP" evidence="7">
    <location>
        <begin position="4"/>
        <end position="315"/>
    </location>
</feature>
<evidence type="ECO:0000256" key="1">
    <source>
        <dbReference type="ARBA" id="ARBA00001933"/>
    </source>
</evidence>
<dbReference type="InterPro" id="IPR036052">
    <property type="entry name" value="TrpB-like_PALP_sf"/>
</dbReference>
<accession>A0ABR4NSQ2</accession>
<dbReference type="InterPro" id="IPR000634">
    <property type="entry name" value="Ser/Thr_deHydtase_PyrdxlP-BS"/>
</dbReference>
<evidence type="ECO:0000256" key="5">
    <source>
        <dbReference type="ARBA" id="ARBA00023239"/>
    </source>
</evidence>
<dbReference type="InterPro" id="IPR050147">
    <property type="entry name" value="Ser/Thr_Dehydratase"/>
</dbReference>
<dbReference type="PANTHER" id="PTHR48078">
    <property type="entry name" value="THREONINE DEHYDRATASE, MITOCHONDRIAL-RELATED"/>
    <property type="match status" value="1"/>
</dbReference>
<dbReference type="PANTHER" id="PTHR48078:SF2">
    <property type="entry name" value="CATABOLIC L-SERINE_THREONINE DEHYDRATASE"/>
    <property type="match status" value="1"/>
</dbReference>
<dbReference type="CDD" id="cd06448">
    <property type="entry name" value="L-Ser-dehyd"/>
    <property type="match status" value="1"/>
</dbReference>
<organism evidence="8 9">
    <name type="scientific">Nakaseomyces bracarensis</name>
    <dbReference type="NCBI Taxonomy" id="273131"/>
    <lineage>
        <taxon>Eukaryota</taxon>
        <taxon>Fungi</taxon>
        <taxon>Dikarya</taxon>
        <taxon>Ascomycota</taxon>
        <taxon>Saccharomycotina</taxon>
        <taxon>Saccharomycetes</taxon>
        <taxon>Saccharomycetales</taxon>
        <taxon>Saccharomycetaceae</taxon>
        <taxon>Nakaseomyces</taxon>
    </lineage>
</organism>
<comment type="similarity">
    <text evidence="2">Belongs to the serine/threonine dehydratase family.</text>
</comment>
<evidence type="ECO:0000256" key="2">
    <source>
        <dbReference type="ARBA" id="ARBA00010869"/>
    </source>
</evidence>
<sequence>MSYYTRTPLIREFVNKVPQIIVKHEVLQPGGSFKSRGIGHLIAMESKRISSSNPGKKIMVVSSSGGNAGVAASTASRNLNLPCMVTVPTTTKQIMIDKIRSRGANVIVHGNQWSEADAFLKDNILKDFSHPESPIEAIYVHPFEHPLIWEGHSTMVDEMISDLDSVSLDRVKAIVCSVGGGGLFNGILTGLERHDLASKIPVIGVETWGCESFHQALMANKLVNLDAITSIATSLGASQISPKTLEFAMKYDSKSVVLEDKDVINTCLKYNDEYGKLLEPACAASLHLGYNPQLIEQALNCTLSKDDIVVIIACGGPTVSLNDLTNDLQRLSA</sequence>
<comment type="caution">
    <text evidence="8">The sequence shown here is derived from an EMBL/GenBank/DDBJ whole genome shotgun (WGS) entry which is preliminary data.</text>
</comment>
<dbReference type="Pfam" id="PF00291">
    <property type="entry name" value="PALP"/>
    <property type="match status" value="1"/>
</dbReference>
<protein>
    <recommendedName>
        <fullName evidence="3">L-serine ammonia-lyase</fullName>
        <ecNumber evidence="3">4.3.1.17</ecNumber>
    </recommendedName>
</protein>
<evidence type="ECO:0000313" key="8">
    <source>
        <dbReference type="EMBL" id="KAL3231381.1"/>
    </source>
</evidence>
<gene>
    <name evidence="8" type="ORF">RNJ44_00416</name>
</gene>
<keyword evidence="9" id="KW-1185">Reference proteome</keyword>
<keyword evidence="4" id="KW-0663">Pyridoxal phosphate</keyword>
<keyword evidence="5" id="KW-0456">Lyase</keyword>
<dbReference type="SUPFAM" id="SSF53686">
    <property type="entry name" value="Tryptophan synthase beta subunit-like PLP-dependent enzymes"/>
    <property type="match status" value="1"/>
</dbReference>
<dbReference type="Gene3D" id="3.40.50.1100">
    <property type="match status" value="2"/>
</dbReference>
<evidence type="ECO:0000256" key="3">
    <source>
        <dbReference type="ARBA" id="ARBA00012093"/>
    </source>
</evidence>
<name>A0ABR4NSQ2_9SACH</name>
<dbReference type="EC" id="4.3.1.17" evidence="3"/>
<evidence type="ECO:0000256" key="6">
    <source>
        <dbReference type="ARBA" id="ARBA00049406"/>
    </source>
</evidence>
<evidence type="ECO:0000256" key="4">
    <source>
        <dbReference type="ARBA" id="ARBA00022898"/>
    </source>
</evidence>
<proteinExistence type="inferred from homology"/>